<feature type="compositionally biased region" description="Basic residues" evidence="4">
    <location>
        <begin position="1"/>
        <end position="13"/>
    </location>
</feature>
<feature type="region of interest" description="Disordered" evidence="4">
    <location>
        <begin position="1"/>
        <end position="23"/>
    </location>
</feature>
<dbReference type="EMBL" id="AMQM01007834">
    <property type="status" value="NOT_ANNOTATED_CDS"/>
    <property type="molecule type" value="Genomic_DNA"/>
</dbReference>
<gene>
    <name evidence="6" type="primary">20210466</name>
    <name evidence="5" type="ORF">HELRODRAFT_186177</name>
</gene>
<dbReference type="OMA" id="NIKTGGM"/>
<reference evidence="5 7" key="2">
    <citation type="journal article" date="2013" name="Nature">
        <title>Insights into bilaterian evolution from three spiralian genomes.</title>
        <authorList>
            <person name="Simakov O."/>
            <person name="Marletaz F."/>
            <person name="Cho S.J."/>
            <person name="Edsinger-Gonzales E."/>
            <person name="Havlak P."/>
            <person name="Hellsten U."/>
            <person name="Kuo D.H."/>
            <person name="Larsson T."/>
            <person name="Lv J."/>
            <person name="Arendt D."/>
            <person name="Savage R."/>
            <person name="Osoegawa K."/>
            <person name="de Jong P."/>
            <person name="Grimwood J."/>
            <person name="Chapman J.A."/>
            <person name="Shapiro H."/>
            <person name="Aerts A."/>
            <person name="Otillar R.P."/>
            <person name="Terry A.Y."/>
            <person name="Boore J.L."/>
            <person name="Grigoriev I.V."/>
            <person name="Lindberg D.R."/>
            <person name="Seaver E.C."/>
            <person name="Weisblat D.A."/>
            <person name="Putnam N.H."/>
            <person name="Rokhsar D.S."/>
        </authorList>
    </citation>
    <scope>NUCLEOTIDE SEQUENCE</scope>
</reference>
<dbReference type="GeneID" id="20210466"/>
<keyword evidence="3" id="KW-0539">Nucleus</keyword>
<comment type="subcellular location">
    <subcellularLocation>
        <location evidence="1">Nucleus</location>
    </subcellularLocation>
</comment>
<dbReference type="KEGG" id="hro:HELRODRAFT_186177"/>
<dbReference type="EnsemblMetazoa" id="HelroT186177">
    <property type="protein sequence ID" value="HelroP186177"/>
    <property type="gene ID" value="HelroG186177"/>
</dbReference>
<feature type="compositionally biased region" description="Polar residues" evidence="4">
    <location>
        <begin position="269"/>
        <end position="278"/>
    </location>
</feature>
<dbReference type="eggNOG" id="KOG3345">
    <property type="taxonomic scope" value="Eukaryota"/>
</dbReference>
<dbReference type="GO" id="GO:0005681">
    <property type="term" value="C:spliceosomal complex"/>
    <property type="evidence" value="ECO:0000318"/>
    <property type="project" value="GO_Central"/>
</dbReference>
<dbReference type="Pfam" id="PF07052">
    <property type="entry name" value="Hep_59"/>
    <property type="match status" value="1"/>
</dbReference>
<proteinExistence type="inferred from homology"/>
<dbReference type="EMBL" id="KB097673">
    <property type="protein sequence ID" value="ESN92068.1"/>
    <property type="molecule type" value="Genomic_DNA"/>
</dbReference>
<reference evidence="6" key="3">
    <citation type="submission" date="2015-06" db="UniProtKB">
        <authorList>
            <consortium name="EnsemblMetazoa"/>
        </authorList>
    </citation>
    <scope>IDENTIFICATION</scope>
</reference>
<dbReference type="PANTHER" id="PTHR13486">
    <property type="entry name" value="TELOMERE LENGTH AND SILENCING PROTEIN 1 TLS1 FAMILY MEMBER"/>
    <property type="match status" value="1"/>
</dbReference>
<evidence type="ECO:0000313" key="6">
    <source>
        <dbReference type="EnsemblMetazoa" id="HelroP186177"/>
    </source>
</evidence>
<keyword evidence="7" id="KW-1185">Reference proteome</keyword>
<accession>T1FNR9</accession>
<organism evidence="6 7">
    <name type="scientific">Helobdella robusta</name>
    <name type="common">Californian leech</name>
    <dbReference type="NCBI Taxonomy" id="6412"/>
    <lineage>
        <taxon>Eukaryota</taxon>
        <taxon>Metazoa</taxon>
        <taxon>Spiralia</taxon>
        <taxon>Lophotrochozoa</taxon>
        <taxon>Annelida</taxon>
        <taxon>Clitellata</taxon>
        <taxon>Hirudinea</taxon>
        <taxon>Rhynchobdellida</taxon>
        <taxon>Glossiphoniidae</taxon>
        <taxon>Helobdella</taxon>
    </lineage>
</organism>
<dbReference type="Proteomes" id="UP000015101">
    <property type="component" value="Unassembled WGS sequence"/>
</dbReference>
<dbReference type="STRING" id="6412.T1FNR9"/>
<reference evidence="7" key="1">
    <citation type="submission" date="2012-12" db="EMBL/GenBank/DDBJ databases">
        <authorList>
            <person name="Hellsten U."/>
            <person name="Grimwood J."/>
            <person name="Chapman J.A."/>
            <person name="Shapiro H."/>
            <person name="Aerts A."/>
            <person name="Otillar R.P."/>
            <person name="Terry A.Y."/>
            <person name="Boore J.L."/>
            <person name="Simakov O."/>
            <person name="Marletaz F."/>
            <person name="Cho S.-J."/>
            <person name="Edsinger-Gonzales E."/>
            <person name="Havlak P."/>
            <person name="Kuo D.-H."/>
            <person name="Larsson T."/>
            <person name="Lv J."/>
            <person name="Arendt D."/>
            <person name="Savage R."/>
            <person name="Osoegawa K."/>
            <person name="de Jong P."/>
            <person name="Lindberg D.R."/>
            <person name="Seaver E.C."/>
            <person name="Weisblat D.A."/>
            <person name="Putnam N.H."/>
            <person name="Grigoriev I.V."/>
            <person name="Rokhsar D.S."/>
        </authorList>
    </citation>
    <scope>NUCLEOTIDE SEQUENCE</scope>
</reference>
<evidence type="ECO:0000313" key="5">
    <source>
        <dbReference type="EMBL" id="ESN92068.1"/>
    </source>
</evidence>
<evidence type="ECO:0000256" key="4">
    <source>
        <dbReference type="SAM" id="MobiDB-lite"/>
    </source>
</evidence>
<sequence length="310" mass="35563">MAEIIKKRRKNVRQRQDDDEDDEDQIEIISAILEETKELQKLRKKPNGVSIEDLATIKTETKERKNMDHLKLKTGGFVDIKKLKKELSKVEDIDQIGTNFAMETNQRDEDAMMLNYVEEQMAKYNGAKEEEDEKKEESHNQSLSEDILFQLPESIKFHPSSKKKTEESISNQMLSGIPEVDLGIGVKIKNIEETEAAKQRLMKERLMQRDKGISHFVPTNVAVNFAQHNRYNLEDSSQPNRRMLSSLATATPKPTPQFRVGDAEKPDTCYSSTSRPTSLVATNATTSGAANEKATDDFHYEKFKRHLKRF</sequence>
<dbReference type="InterPro" id="IPR010756">
    <property type="entry name" value="Tls1-like"/>
</dbReference>
<evidence type="ECO:0000256" key="2">
    <source>
        <dbReference type="ARBA" id="ARBA00007643"/>
    </source>
</evidence>
<dbReference type="GO" id="GO:0000398">
    <property type="term" value="P:mRNA splicing, via spliceosome"/>
    <property type="evidence" value="ECO:0000318"/>
    <property type="project" value="GO_Central"/>
</dbReference>
<dbReference type="CTD" id="20210466"/>
<evidence type="ECO:0000256" key="3">
    <source>
        <dbReference type="ARBA" id="ARBA00023242"/>
    </source>
</evidence>
<dbReference type="PANTHER" id="PTHR13486:SF2">
    <property type="entry name" value="SPLICING FACTOR C9ORF78"/>
    <property type="match status" value="1"/>
</dbReference>
<dbReference type="OrthoDB" id="5627at2759"/>
<protein>
    <recommendedName>
        <fullName evidence="8">Hepatocellular carcinoma-associated antigen 59 domain-containing protein</fullName>
    </recommendedName>
</protein>
<comment type="similarity">
    <text evidence="2">Belongs to the TLS1 family.</text>
</comment>
<dbReference type="AlphaFoldDB" id="T1FNR9"/>
<evidence type="ECO:0000256" key="1">
    <source>
        <dbReference type="ARBA" id="ARBA00004123"/>
    </source>
</evidence>
<dbReference type="InParanoid" id="T1FNR9"/>
<evidence type="ECO:0000313" key="7">
    <source>
        <dbReference type="Proteomes" id="UP000015101"/>
    </source>
</evidence>
<evidence type="ECO:0008006" key="8">
    <source>
        <dbReference type="Google" id="ProtNLM"/>
    </source>
</evidence>
<dbReference type="FunCoup" id="T1FNR9">
    <property type="interactions" value="1546"/>
</dbReference>
<name>T1FNR9_HELRO</name>
<feature type="region of interest" description="Disordered" evidence="4">
    <location>
        <begin position="249"/>
        <end position="278"/>
    </location>
</feature>
<dbReference type="RefSeq" id="XP_009029872.1">
    <property type="nucleotide sequence ID" value="XM_009031624.1"/>
</dbReference>
<dbReference type="HOGENOM" id="CLU_053736_1_0_1"/>